<keyword evidence="8" id="KW-1185">Reference proteome</keyword>
<feature type="transmembrane region" description="Helical" evidence="5">
    <location>
        <begin position="140"/>
        <end position="160"/>
    </location>
</feature>
<accession>A0A238L7I9</accession>
<evidence type="ECO:0000313" key="7">
    <source>
        <dbReference type="EMBL" id="SMX50800.1"/>
    </source>
</evidence>
<feature type="transmembrane region" description="Helical" evidence="5">
    <location>
        <begin position="37"/>
        <end position="58"/>
    </location>
</feature>
<proteinExistence type="predicted"/>
<dbReference type="EMBL" id="FXYF01000028">
    <property type="protein sequence ID" value="SMX50800.1"/>
    <property type="molecule type" value="Genomic_DNA"/>
</dbReference>
<dbReference type="Gene3D" id="1.20.120.1630">
    <property type="match status" value="1"/>
</dbReference>
<dbReference type="AlphaFoldDB" id="A0A238L7I9"/>
<evidence type="ECO:0000256" key="4">
    <source>
        <dbReference type="ARBA" id="ARBA00023136"/>
    </source>
</evidence>
<feature type="transmembrane region" description="Helical" evidence="5">
    <location>
        <begin position="194"/>
        <end position="216"/>
    </location>
</feature>
<name>A0A238L7I9_9RHOB</name>
<dbReference type="GO" id="GO:0016020">
    <property type="term" value="C:membrane"/>
    <property type="evidence" value="ECO:0007669"/>
    <property type="project" value="UniProtKB-SubCell"/>
</dbReference>
<reference evidence="7 8" key="1">
    <citation type="submission" date="2017-05" db="EMBL/GenBank/DDBJ databases">
        <authorList>
            <person name="Song R."/>
            <person name="Chenine A.L."/>
            <person name="Ruprecht R.M."/>
        </authorList>
    </citation>
    <scope>NUCLEOTIDE SEQUENCE [LARGE SCALE GENOMIC DNA]</scope>
    <source>
        <strain evidence="7 8">CECT 8898</strain>
    </source>
</reference>
<feature type="transmembrane region" description="Helical" evidence="5">
    <location>
        <begin position="70"/>
        <end position="91"/>
    </location>
</feature>
<evidence type="ECO:0000256" key="2">
    <source>
        <dbReference type="ARBA" id="ARBA00022692"/>
    </source>
</evidence>
<gene>
    <name evidence="7" type="ORF">MAA8898_05002</name>
</gene>
<sequence>MGWIEFVAAFAAFFLSHSLPLRPPVRAALRARLGRRGFGLAYSALSLAVLAWLIGAAARAPHVPLWDWAPWQNVVVIAVMLAVCLLLALALGRPNPLSFGGAWNDRFDPTRPGIVRWTRHPVLTALALWSAAHLLANGDLAHVALFGTFAGFSLLGMRLVDRRKRADMGPDWTRLVQAVRAAPRSASWRGEPRLALRLGLGLALYAALLWAHPLLFGVDPLA</sequence>
<keyword evidence="2 5" id="KW-0812">Transmembrane</keyword>
<evidence type="ECO:0000259" key="6">
    <source>
        <dbReference type="Pfam" id="PF07298"/>
    </source>
</evidence>
<dbReference type="Pfam" id="PF07298">
    <property type="entry name" value="NnrU"/>
    <property type="match status" value="1"/>
</dbReference>
<protein>
    <submittedName>
        <fullName evidence="7">NnrU protein</fullName>
    </submittedName>
</protein>
<organism evidence="7 8">
    <name type="scientific">Maliponia aquimaris</name>
    <dbReference type="NCBI Taxonomy" id="1673631"/>
    <lineage>
        <taxon>Bacteria</taxon>
        <taxon>Pseudomonadati</taxon>
        <taxon>Pseudomonadota</taxon>
        <taxon>Alphaproteobacteria</taxon>
        <taxon>Rhodobacterales</taxon>
        <taxon>Paracoccaceae</taxon>
        <taxon>Maliponia</taxon>
    </lineage>
</organism>
<evidence type="ECO:0000256" key="5">
    <source>
        <dbReference type="SAM" id="Phobius"/>
    </source>
</evidence>
<keyword evidence="4 5" id="KW-0472">Membrane</keyword>
<comment type="subcellular location">
    <subcellularLocation>
        <location evidence="1">Membrane</location>
        <topology evidence="1">Multi-pass membrane protein</topology>
    </subcellularLocation>
</comment>
<keyword evidence="3 5" id="KW-1133">Transmembrane helix</keyword>
<dbReference type="InterPro" id="IPR009915">
    <property type="entry name" value="NnrU_dom"/>
</dbReference>
<evidence type="ECO:0000313" key="8">
    <source>
        <dbReference type="Proteomes" id="UP000207598"/>
    </source>
</evidence>
<feature type="domain" description="NnrU" evidence="6">
    <location>
        <begin position="6"/>
        <end position="220"/>
    </location>
</feature>
<dbReference type="Proteomes" id="UP000207598">
    <property type="component" value="Unassembled WGS sequence"/>
</dbReference>
<dbReference type="RefSeq" id="WP_094023711.1">
    <property type="nucleotide sequence ID" value="NZ_FXYF01000028.1"/>
</dbReference>
<evidence type="ECO:0000256" key="1">
    <source>
        <dbReference type="ARBA" id="ARBA00004141"/>
    </source>
</evidence>
<dbReference type="OrthoDB" id="7828645at2"/>
<evidence type="ECO:0000256" key="3">
    <source>
        <dbReference type="ARBA" id="ARBA00022989"/>
    </source>
</evidence>